<dbReference type="InterPro" id="IPR001173">
    <property type="entry name" value="Glyco_trans_2-like"/>
</dbReference>
<name>A0A2M9CSA3_9BACT</name>
<dbReference type="PANTHER" id="PTHR43630">
    <property type="entry name" value="POLY-BETA-1,6-N-ACETYL-D-GLUCOSAMINE SYNTHASE"/>
    <property type="match status" value="1"/>
</dbReference>
<dbReference type="RefSeq" id="WP_100315258.1">
    <property type="nucleotide sequence ID" value="NZ_PGFG01000001.1"/>
</dbReference>
<accession>A0A2M9CSA3</accession>
<dbReference type="Gene3D" id="3.90.550.10">
    <property type="entry name" value="Spore Coat Polysaccharide Biosynthesis Protein SpsA, Chain A"/>
    <property type="match status" value="1"/>
</dbReference>
<dbReference type="Proteomes" id="UP000230000">
    <property type="component" value="Unassembled WGS sequence"/>
</dbReference>
<protein>
    <submittedName>
        <fullName evidence="3">Glycosyltransferase involved in cell wall biosynthesis</fullName>
    </submittedName>
</protein>
<dbReference type="SUPFAM" id="SSF53448">
    <property type="entry name" value="Nucleotide-diphospho-sugar transferases"/>
    <property type="match status" value="1"/>
</dbReference>
<dbReference type="GO" id="GO:0016740">
    <property type="term" value="F:transferase activity"/>
    <property type="evidence" value="ECO:0007669"/>
    <property type="project" value="UniProtKB-KW"/>
</dbReference>
<evidence type="ECO:0000259" key="2">
    <source>
        <dbReference type="Pfam" id="PF00535"/>
    </source>
</evidence>
<feature type="domain" description="Glycosyltransferase 2-like" evidence="2">
    <location>
        <begin position="7"/>
        <end position="128"/>
    </location>
</feature>
<dbReference type="PANTHER" id="PTHR43630:SF2">
    <property type="entry name" value="GLYCOSYLTRANSFERASE"/>
    <property type="match status" value="1"/>
</dbReference>
<keyword evidence="4" id="KW-1185">Reference proteome</keyword>
<dbReference type="OrthoDB" id="9815923at2"/>
<dbReference type="AlphaFoldDB" id="A0A2M9CSA3"/>
<dbReference type="EMBL" id="PGFG01000001">
    <property type="protein sequence ID" value="PJJ74688.1"/>
    <property type="molecule type" value="Genomic_DNA"/>
</dbReference>
<gene>
    <name evidence="3" type="ORF">BXY57_0250</name>
</gene>
<dbReference type="Pfam" id="PF00535">
    <property type="entry name" value="Glycos_transf_2"/>
    <property type="match status" value="1"/>
</dbReference>
<keyword evidence="3" id="KW-0808">Transferase</keyword>
<reference evidence="3 4" key="1">
    <citation type="submission" date="2017-11" db="EMBL/GenBank/DDBJ databases">
        <title>Genomic Encyclopedia of Archaeal and Bacterial Type Strains, Phase II (KMG-II): From Individual Species to Whole Genera.</title>
        <authorList>
            <person name="Goeker M."/>
        </authorList>
    </citation>
    <scope>NUCLEOTIDE SEQUENCE [LARGE SCALE GENOMIC DNA]</scope>
    <source>
        <strain evidence="3 4">DSM 27268</strain>
    </source>
</reference>
<comment type="caution">
    <text evidence="3">The sequence shown here is derived from an EMBL/GenBank/DDBJ whole genome shotgun (WGS) entry which is preliminary data.</text>
</comment>
<evidence type="ECO:0000256" key="1">
    <source>
        <dbReference type="ARBA" id="ARBA00038494"/>
    </source>
</evidence>
<dbReference type="CDD" id="cd02511">
    <property type="entry name" value="Beta4Glucosyltransferase"/>
    <property type="match status" value="1"/>
</dbReference>
<evidence type="ECO:0000313" key="3">
    <source>
        <dbReference type="EMBL" id="PJJ74688.1"/>
    </source>
</evidence>
<organism evidence="3 4">
    <name type="scientific">Thermoflavifilum aggregans</name>
    <dbReference type="NCBI Taxonomy" id="454188"/>
    <lineage>
        <taxon>Bacteria</taxon>
        <taxon>Pseudomonadati</taxon>
        <taxon>Bacteroidota</taxon>
        <taxon>Chitinophagia</taxon>
        <taxon>Chitinophagales</taxon>
        <taxon>Chitinophagaceae</taxon>
        <taxon>Thermoflavifilum</taxon>
    </lineage>
</organism>
<comment type="similarity">
    <text evidence="1">Belongs to the glycosyltransferase 2 family. WaaE/KdtX subfamily.</text>
</comment>
<sequence>MDNSPFSFIILTFNEEMHLPRLLNSIQGLHAPVFILDSGSSDHTVDIANRFGAIVDYHAFENHPKQWEFALTHFHVTTPWTICLDADQVVLPELYHRLYHFKNEDIPEDVQGIYFNRKNYFKGKWIKHGGYFPKYMLKMFKTGIGYSDTDENMDHRFVVPGKTIIWKDGYIKEENLKENHISYWITKHNRYSDLLAQEEIERKKGLRGYAARRWLNGSPDERIAYQKNIWRSLPLFIRPFLYFFYRYFFRLGFLDGREGLIFHVLQGFWFRFLVDVKIWEFMQSKKSEKSDKQSSLF</sequence>
<proteinExistence type="inferred from homology"/>
<dbReference type="InterPro" id="IPR029044">
    <property type="entry name" value="Nucleotide-diphossugar_trans"/>
</dbReference>
<evidence type="ECO:0000313" key="4">
    <source>
        <dbReference type="Proteomes" id="UP000230000"/>
    </source>
</evidence>